<dbReference type="PANTHER" id="PTHR45856">
    <property type="entry name" value="ALPHA/BETA-HYDROLASES SUPERFAMILY PROTEIN"/>
    <property type="match status" value="1"/>
</dbReference>
<dbReference type="InterPro" id="IPR051218">
    <property type="entry name" value="Sec_MonoDiacylglyc_Lipase"/>
</dbReference>
<feature type="signal peptide" evidence="2">
    <location>
        <begin position="1"/>
        <end position="19"/>
    </location>
</feature>
<dbReference type="InterPro" id="IPR029058">
    <property type="entry name" value="AB_hydrolase_fold"/>
</dbReference>
<evidence type="ECO:0000259" key="3">
    <source>
        <dbReference type="Pfam" id="PF01764"/>
    </source>
</evidence>
<gene>
    <name evidence="4" type="ORF">Cvel_25329</name>
</gene>
<evidence type="ECO:0000256" key="2">
    <source>
        <dbReference type="SAM" id="SignalP"/>
    </source>
</evidence>
<dbReference type="EMBL" id="CDMZ01002044">
    <property type="protein sequence ID" value="CEM40474.1"/>
    <property type="molecule type" value="Genomic_DNA"/>
</dbReference>
<feature type="compositionally biased region" description="Low complexity" evidence="1">
    <location>
        <begin position="350"/>
        <end position="360"/>
    </location>
</feature>
<dbReference type="Gene3D" id="3.40.50.1820">
    <property type="entry name" value="alpha/beta hydrolase"/>
    <property type="match status" value="1"/>
</dbReference>
<dbReference type="SUPFAM" id="SSF53474">
    <property type="entry name" value="alpha/beta-Hydrolases"/>
    <property type="match status" value="1"/>
</dbReference>
<organism evidence="4">
    <name type="scientific">Chromera velia CCMP2878</name>
    <dbReference type="NCBI Taxonomy" id="1169474"/>
    <lineage>
        <taxon>Eukaryota</taxon>
        <taxon>Sar</taxon>
        <taxon>Alveolata</taxon>
        <taxon>Colpodellida</taxon>
        <taxon>Chromeraceae</taxon>
        <taxon>Chromera</taxon>
    </lineage>
</organism>
<feature type="compositionally biased region" description="Gly residues" evidence="1">
    <location>
        <begin position="363"/>
        <end position="380"/>
    </location>
</feature>
<evidence type="ECO:0000313" key="4">
    <source>
        <dbReference type="EMBL" id="CEM40474.1"/>
    </source>
</evidence>
<dbReference type="InterPro" id="IPR002921">
    <property type="entry name" value="Fungal_lipase-type"/>
</dbReference>
<dbReference type="Pfam" id="PF01764">
    <property type="entry name" value="Lipase_3"/>
    <property type="match status" value="1"/>
</dbReference>
<name>A0A0G4H937_9ALVE</name>
<reference evidence="4" key="1">
    <citation type="submission" date="2014-11" db="EMBL/GenBank/DDBJ databases">
        <authorList>
            <person name="Otto D Thomas"/>
            <person name="Naeem Raeece"/>
        </authorList>
    </citation>
    <scope>NUCLEOTIDE SEQUENCE</scope>
</reference>
<dbReference type="VEuPathDB" id="CryptoDB:Cvel_25329"/>
<feature type="domain" description="Fungal lipase-type" evidence="3">
    <location>
        <begin position="89"/>
        <end position="224"/>
    </location>
</feature>
<dbReference type="GO" id="GO:0006629">
    <property type="term" value="P:lipid metabolic process"/>
    <property type="evidence" value="ECO:0007669"/>
    <property type="project" value="InterPro"/>
</dbReference>
<sequence>MPTVFLFAYLLMAFPMARGPEDPRPEDVCKFTESLGHQSLALQMACLARGAGLHHDAGHALGWEVQTVISAGGDVAVISAKEETRECAIAFKGSREFDDWRNNVRVFPLEEVHGPAHSNKTYHVHRGFVNEYRALKETEGWEEWEKLRADRAQCLGGIYLTGHSMGGAIASIHKLEQWGEDSDQATVFTFGAPRAVETVYQDCRGFRYILKGLAGSDAVPGLPRRLVHGHTAVVLRRTLKGFRQSVLDCGSQVGGGFGVMQHRMRAYIWFLYKIENPGLIHRPGEHLIRLTDDQGHGEVVEDDEELLMLEAEEEAATAGALEEALGRIIEEEVSEVTARLVRERVLEFGGSASSEGPSPGDVLMGGVGGDEGEGEIGAWGGAEQQDGRFADGGGMEEDLYMDSGEVPMFVEETDEEDLRLEMLDIDPPFEVLEGGEGGGMTPDEVFR</sequence>
<feature type="chain" id="PRO_5005191576" description="Fungal lipase-type domain-containing protein" evidence="2">
    <location>
        <begin position="20"/>
        <end position="447"/>
    </location>
</feature>
<proteinExistence type="predicted"/>
<keyword evidence="2" id="KW-0732">Signal</keyword>
<evidence type="ECO:0000256" key="1">
    <source>
        <dbReference type="SAM" id="MobiDB-lite"/>
    </source>
</evidence>
<dbReference type="AlphaFoldDB" id="A0A0G4H937"/>
<protein>
    <recommendedName>
        <fullName evidence="3">Fungal lipase-type domain-containing protein</fullName>
    </recommendedName>
</protein>
<dbReference type="PANTHER" id="PTHR45856:SF24">
    <property type="entry name" value="FUNGAL LIPASE-LIKE DOMAIN-CONTAINING PROTEIN"/>
    <property type="match status" value="1"/>
</dbReference>
<accession>A0A0G4H937</accession>
<feature type="region of interest" description="Disordered" evidence="1">
    <location>
        <begin position="350"/>
        <end position="394"/>
    </location>
</feature>